<dbReference type="Pfam" id="PF00528">
    <property type="entry name" value="BPD_transp_1"/>
    <property type="match status" value="1"/>
</dbReference>
<keyword evidence="2 7" id="KW-0813">Transport</keyword>
<keyword evidence="6 7" id="KW-0472">Membrane</keyword>
<evidence type="ECO:0000256" key="2">
    <source>
        <dbReference type="ARBA" id="ARBA00022448"/>
    </source>
</evidence>
<evidence type="ECO:0000256" key="7">
    <source>
        <dbReference type="RuleBase" id="RU363032"/>
    </source>
</evidence>
<evidence type="ECO:0000256" key="1">
    <source>
        <dbReference type="ARBA" id="ARBA00004651"/>
    </source>
</evidence>
<name>A0ABP9ATE8_9MICO</name>
<keyword evidence="5 7" id="KW-1133">Transmembrane helix</keyword>
<dbReference type="PROSITE" id="PS50928">
    <property type="entry name" value="ABC_TM1"/>
    <property type="match status" value="1"/>
</dbReference>
<feature type="transmembrane region" description="Helical" evidence="7">
    <location>
        <begin position="38"/>
        <end position="57"/>
    </location>
</feature>
<dbReference type="InterPro" id="IPR050366">
    <property type="entry name" value="BP-dependent_transpt_permease"/>
</dbReference>
<dbReference type="PANTHER" id="PTHR43386:SF1">
    <property type="entry name" value="D,D-DIPEPTIDE TRANSPORT SYSTEM PERMEASE PROTEIN DDPC-RELATED"/>
    <property type="match status" value="1"/>
</dbReference>
<dbReference type="PANTHER" id="PTHR43386">
    <property type="entry name" value="OLIGOPEPTIDE TRANSPORT SYSTEM PERMEASE PROTEIN APPC"/>
    <property type="match status" value="1"/>
</dbReference>
<keyword evidence="10" id="KW-1185">Reference proteome</keyword>
<accession>A0ABP9ATE8</accession>
<keyword evidence="4 7" id="KW-0812">Transmembrane</keyword>
<keyword evidence="3" id="KW-1003">Cell membrane</keyword>
<evidence type="ECO:0000313" key="9">
    <source>
        <dbReference type="EMBL" id="GAA4784846.1"/>
    </source>
</evidence>
<comment type="subcellular location">
    <subcellularLocation>
        <location evidence="1 7">Cell membrane</location>
        <topology evidence="1 7">Multi-pass membrane protein</topology>
    </subcellularLocation>
</comment>
<dbReference type="Gene3D" id="1.10.3720.10">
    <property type="entry name" value="MetI-like"/>
    <property type="match status" value="1"/>
</dbReference>
<dbReference type="EMBL" id="BAABKO010000007">
    <property type="protein sequence ID" value="GAA4784846.1"/>
    <property type="molecule type" value="Genomic_DNA"/>
</dbReference>
<feature type="transmembrane region" description="Helical" evidence="7">
    <location>
        <begin position="264"/>
        <end position="285"/>
    </location>
</feature>
<organism evidence="9 10">
    <name type="scientific">Microbacterium gilvum</name>
    <dbReference type="NCBI Taxonomy" id="1336204"/>
    <lineage>
        <taxon>Bacteria</taxon>
        <taxon>Bacillati</taxon>
        <taxon>Actinomycetota</taxon>
        <taxon>Actinomycetes</taxon>
        <taxon>Micrococcales</taxon>
        <taxon>Microbacteriaceae</taxon>
        <taxon>Microbacterium</taxon>
    </lineage>
</organism>
<protein>
    <submittedName>
        <fullName evidence="9">ABC transporter permease</fullName>
    </submittedName>
</protein>
<evidence type="ECO:0000256" key="6">
    <source>
        <dbReference type="ARBA" id="ARBA00023136"/>
    </source>
</evidence>
<evidence type="ECO:0000256" key="3">
    <source>
        <dbReference type="ARBA" id="ARBA00022475"/>
    </source>
</evidence>
<evidence type="ECO:0000259" key="8">
    <source>
        <dbReference type="PROSITE" id="PS50928"/>
    </source>
</evidence>
<dbReference type="SUPFAM" id="SSF161098">
    <property type="entry name" value="MetI-like"/>
    <property type="match status" value="1"/>
</dbReference>
<dbReference type="InterPro" id="IPR035906">
    <property type="entry name" value="MetI-like_sf"/>
</dbReference>
<proteinExistence type="inferred from homology"/>
<feature type="transmembrane region" description="Helical" evidence="7">
    <location>
        <begin position="159"/>
        <end position="179"/>
    </location>
</feature>
<comment type="similarity">
    <text evidence="7">Belongs to the binding-protein-dependent transport system permease family.</text>
</comment>
<feature type="transmembrane region" description="Helical" evidence="7">
    <location>
        <begin position="99"/>
        <end position="125"/>
    </location>
</feature>
<evidence type="ECO:0000313" key="10">
    <source>
        <dbReference type="Proteomes" id="UP001501645"/>
    </source>
</evidence>
<reference evidence="10" key="1">
    <citation type="journal article" date="2019" name="Int. J. Syst. Evol. Microbiol.">
        <title>The Global Catalogue of Microorganisms (GCM) 10K type strain sequencing project: providing services to taxonomists for standard genome sequencing and annotation.</title>
        <authorList>
            <consortium name="The Broad Institute Genomics Platform"/>
            <consortium name="The Broad Institute Genome Sequencing Center for Infectious Disease"/>
            <person name="Wu L."/>
            <person name="Ma J."/>
        </authorList>
    </citation>
    <scope>NUCLEOTIDE SEQUENCE [LARGE SCALE GENOMIC DNA]</scope>
    <source>
        <strain evidence="10">JCM 18537</strain>
    </source>
</reference>
<sequence length="295" mass="30692">MTQLDVEIAREAAAPAAAPPRRRAGNVVRRVLREPGYALAWAVVLLVAAFVVAPGAFSPFDPLAPSTGAKLSPPSWEHPFGTDYIGRDLLSRVVHGSALSLQATVVALALAFVLSAAIGLLAGFLGGVVDTVLMRVIDVFLAIPNLLISLLLITALGFGTLNIAIAVGIASVASFSRVMRAEVLRVTTSPFVEAARASGVRWPAILVQHVLPHARGPVLSLVALEFGSAILSIAALSFLGFGVALPAPEWGNLVAEGRNYLGTAWWLTILPGAVIVAVVVAANRISQGLAGEARR</sequence>
<evidence type="ECO:0000256" key="4">
    <source>
        <dbReference type="ARBA" id="ARBA00022692"/>
    </source>
</evidence>
<feature type="transmembrane region" description="Helical" evidence="7">
    <location>
        <begin position="132"/>
        <end position="153"/>
    </location>
</feature>
<gene>
    <name evidence="9" type="ORF">GCM10023351_33110</name>
</gene>
<evidence type="ECO:0000256" key="5">
    <source>
        <dbReference type="ARBA" id="ARBA00022989"/>
    </source>
</evidence>
<feature type="transmembrane region" description="Helical" evidence="7">
    <location>
        <begin position="218"/>
        <end position="244"/>
    </location>
</feature>
<feature type="domain" description="ABC transmembrane type-1" evidence="8">
    <location>
        <begin position="101"/>
        <end position="286"/>
    </location>
</feature>
<dbReference type="Proteomes" id="UP001501645">
    <property type="component" value="Unassembled WGS sequence"/>
</dbReference>
<dbReference type="CDD" id="cd06261">
    <property type="entry name" value="TM_PBP2"/>
    <property type="match status" value="1"/>
</dbReference>
<comment type="caution">
    <text evidence="9">The sequence shown here is derived from an EMBL/GenBank/DDBJ whole genome shotgun (WGS) entry which is preliminary data.</text>
</comment>
<dbReference type="InterPro" id="IPR000515">
    <property type="entry name" value="MetI-like"/>
</dbReference>
<dbReference type="RefSeq" id="WP_345441810.1">
    <property type="nucleotide sequence ID" value="NZ_BAABKO010000007.1"/>
</dbReference>